<accession>A0A9E6XTT0</accession>
<protein>
    <recommendedName>
        <fullName evidence="5">Peptidase S1 domain-containing protein</fullName>
    </recommendedName>
</protein>
<dbReference type="KEGG" id="sbae:DSM104329_00275"/>
<dbReference type="PANTHER" id="PTHR24276:SF91">
    <property type="entry name" value="AT26814P-RELATED"/>
    <property type="match status" value="1"/>
</dbReference>
<name>A0A9E6XTT0_9ACTN</name>
<reference evidence="6" key="1">
    <citation type="journal article" date="2022" name="Int. J. Syst. Evol. Microbiol.">
        <title>Pseudomonas aegrilactucae sp. nov. and Pseudomonas morbosilactucae sp. nov., pathogens causing bacterial rot of lettuce in Japan.</title>
        <authorList>
            <person name="Sawada H."/>
            <person name="Fujikawa T."/>
            <person name="Satou M."/>
        </authorList>
    </citation>
    <scope>NUCLEOTIDE SEQUENCE</scope>
    <source>
        <strain evidence="6">0166_1</strain>
    </source>
</reference>
<keyword evidence="2" id="KW-1015">Disulfide bond</keyword>
<proteinExistence type="inferred from homology"/>
<dbReference type="GO" id="GO:0004252">
    <property type="term" value="F:serine-type endopeptidase activity"/>
    <property type="evidence" value="ECO:0007669"/>
    <property type="project" value="InterPro"/>
</dbReference>
<dbReference type="Gene3D" id="2.40.10.10">
    <property type="entry name" value="Trypsin-like serine proteases"/>
    <property type="match status" value="1"/>
</dbReference>
<dbReference type="AlphaFoldDB" id="A0A9E6XTT0"/>
<keyword evidence="3" id="KW-0645">Protease</keyword>
<dbReference type="PRINTS" id="PR00722">
    <property type="entry name" value="CHYMOTRYPSIN"/>
</dbReference>
<dbReference type="PROSITE" id="PS00134">
    <property type="entry name" value="TRYPSIN_HIS"/>
    <property type="match status" value="1"/>
</dbReference>
<evidence type="ECO:0000256" key="4">
    <source>
        <dbReference type="SAM" id="SignalP"/>
    </source>
</evidence>
<dbReference type="InterPro" id="IPR050430">
    <property type="entry name" value="Peptidase_S1"/>
</dbReference>
<dbReference type="SMART" id="SM00020">
    <property type="entry name" value="Tryp_SPc"/>
    <property type="match status" value="1"/>
</dbReference>
<organism evidence="6 7">
    <name type="scientific">Capillimicrobium parvum</name>
    <dbReference type="NCBI Taxonomy" id="2884022"/>
    <lineage>
        <taxon>Bacteria</taxon>
        <taxon>Bacillati</taxon>
        <taxon>Actinomycetota</taxon>
        <taxon>Thermoleophilia</taxon>
        <taxon>Solirubrobacterales</taxon>
        <taxon>Capillimicrobiaceae</taxon>
        <taxon>Capillimicrobium</taxon>
    </lineage>
</organism>
<dbReference type="PANTHER" id="PTHR24276">
    <property type="entry name" value="POLYSERASE-RELATED"/>
    <property type="match status" value="1"/>
</dbReference>
<dbReference type="InterPro" id="IPR001314">
    <property type="entry name" value="Peptidase_S1A"/>
</dbReference>
<keyword evidence="4" id="KW-0732">Signal</keyword>
<gene>
    <name evidence="6" type="ORF">DSM104329_00275</name>
</gene>
<evidence type="ECO:0000256" key="2">
    <source>
        <dbReference type="ARBA" id="ARBA00023157"/>
    </source>
</evidence>
<dbReference type="GO" id="GO:0006508">
    <property type="term" value="P:proteolysis"/>
    <property type="evidence" value="ECO:0007669"/>
    <property type="project" value="UniProtKB-KW"/>
</dbReference>
<evidence type="ECO:0000256" key="3">
    <source>
        <dbReference type="RuleBase" id="RU363034"/>
    </source>
</evidence>
<dbReference type="InterPro" id="IPR018114">
    <property type="entry name" value="TRYPSIN_HIS"/>
</dbReference>
<dbReference type="InterPro" id="IPR033116">
    <property type="entry name" value="TRYPSIN_SER"/>
</dbReference>
<dbReference type="Proteomes" id="UP001162834">
    <property type="component" value="Chromosome"/>
</dbReference>
<dbReference type="InterPro" id="IPR001254">
    <property type="entry name" value="Trypsin_dom"/>
</dbReference>
<dbReference type="SUPFAM" id="SSF50494">
    <property type="entry name" value="Trypsin-like serine proteases"/>
    <property type="match status" value="1"/>
</dbReference>
<dbReference type="InterPro" id="IPR043504">
    <property type="entry name" value="Peptidase_S1_PA_chymotrypsin"/>
</dbReference>
<keyword evidence="7" id="KW-1185">Reference proteome</keyword>
<comment type="similarity">
    <text evidence="1">Belongs to the peptidase S1 family.</text>
</comment>
<keyword evidence="3" id="KW-0378">Hydrolase</keyword>
<keyword evidence="3" id="KW-0720">Serine protease</keyword>
<sequence length="439" mass="43826">MAGRRIRGLALLCAVAAMVPAAGAQAATPRYVGPQVPSAGDAPYSVLLLAGFSSRTGSILDESRILTAAHCVYDGGQVLPPNLFLVIAGTNQTVSPAPPAGTEFRSVASIRVHPAYNPATGGPGDVAILQLTRPLIVNGSVGPIPVTEVGASPALGSVVRGYGWGVQSTDGADDGYEHSLADMTVRAATDCAPGAAGIFCVQSPTGAACPGDSGGPIVSGAGLLVGTMSFRVNATCAAGNVDGIIDLGTPAIGLWVRGNDSPPPMPFTDKPATLAPPPLTGGAATCTGPAWSGSPTLTTVFFHVGDGAVVQSGPSTTYAPGKSDVGATIGCRSHAQTPGGTAEMAAAATIKVQAAPLSVRAAAKSATVSYGGPGDLPVKLVLSRGGHQAWSRTTAKRRVALPSRVKAGRRYRLCAAAPAAGPFAAAESCVRWRAPKAGR</sequence>
<feature type="signal peptide" evidence="4">
    <location>
        <begin position="1"/>
        <end position="26"/>
    </location>
</feature>
<evidence type="ECO:0000313" key="7">
    <source>
        <dbReference type="Proteomes" id="UP001162834"/>
    </source>
</evidence>
<evidence type="ECO:0000313" key="6">
    <source>
        <dbReference type="EMBL" id="UGS33908.1"/>
    </source>
</evidence>
<dbReference type="EMBL" id="CP087164">
    <property type="protein sequence ID" value="UGS33908.1"/>
    <property type="molecule type" value="Genomic_DNA"/>
</dbReference>
<dbReference type="PROSITE" id="PS00135">
    <property type="entry name" value="TRYPSIN_SER"/>
    <property type="match status" value="1"/>
</dbReference>
<dbReference type="Pfam" id="PF00089">
    <property type="entry name" value="Trypsin"/>
    <property type="match status" value="1"/>
</dbReference>
<feature type="chain" id="PRO_5039701013" description="Peptidase S1 domain-containing protein" evidence="4">
    <location>
        <begin position="27"/>
        <end position="439"/>
    </location>
</feature>
<evidence type="ECO:0000259" key="5">
    <source>
        <dbReference type="PROSITE" id="PS50240"/>
    </source>
</evidence>
<evidence type="ECO:0000256" key="1">
    <source>
        <dbReference type="ARBA" id="ARBA00007664"/>
    </source>
</evidence>
<dbReference type="InterPro" id="IPR009003">
    <property type="entry name" value="Peptidase_S1_PA"/>
</dbReference>
<dbReference type="PROSITE" id="PS50240">
    <property type="entry name" value="TRYPSIN_DOM"/>
    <property type="match status" value="1"/>
</dbReference>
<feature type="domain" description="Peptidase S1" evidence="5">
    <location>
        <begin position="31"/>
        <end position="261"/>
    </location>
</feature>